<dbReference type="CDD" id="cd00170">
    <property type="entry name" value="SEC14"/>
    <property type="match status" value="1"/>
</dbReference>
<dbReference type="Proteomes" id="UP001154282">
    <property type="component" value="Unassembled WGS sequence"/>
</dbReference>
<evidence type="ECO:0000313" key="3">
    <source>
        <dbReference type="Proteomes" id="UP001154282"/>
    </source>
</evidence>
<dbReference type="InterPro" id="IPR001251">
    <property type="entry name" value="CRAL-TRIO_dom"/>
</dbReference>
<reference evidence="2" key="1">
    <citation type="submission" date="2022-08" db="EMBL/GenBank/DDBJ databases">
        <authorList>
            <person name="Gutierrez-Valencia J."/>
        </authorList>
    </citation>
    <scope>NUCLEOTIDE SEQUENCE</scope>
</reference>
<protein>
    <recommendedName>
        <fullName evidence="1">CRAL-TRIO domain-containing protein</fullName>
    </recommendedName>
</protein>
<dbReference type="PANTHER" id="PTHR47556:SF1">
    <property type="entry name" value="SEC14P-LIKE PHOSPHATIDYLINOSITOL TRANSFER FAMILY PROTEIN"/>
    <property type="match status" value="1"/>
</dbReference>
<gene>
    <name evidence="2" type="ORF">LITE_LOCUS44360</name>
</gene>
<dbReference type="AlphaFoldDB" id="A0AAV0QR88"/>
<sequence>MALRACPHGYRQPLISAVDFTKSPSRSFRFSVRSSMPDSGQSRKLVLEVKEKLAKDHGSLPAGKYGRDDEEMILWFLKDRKFSVDEAVGKLTKAIKWRQEFRVSDLTEESVESVAKTGKSYVHDSFDVHGRPVLLVVASNHFPGVHAPEDDQKLCAFLIEKALRMLPPGKDDILGVIDLRNFSTANADVKFLTFLPSFFLQFDVFYYYYPRRLGEVLFVEAPFVFKPFWQLAKPLLKSYASLARFCSVETVRKEYFTEETVPGIFND</sequence>
<evidence type="ECO:0000259" key="1">
    <source>
        <dbReference type="PROSITE" id="PS50191"/>
    </source>
</evidence>
<accession>A0AAV0QR88</accession>
<evidence type="ECO:0000313" key="2">
    <source>
        <dbReference type="EMBL" id="CAI0547416.1"/>
    </source>
</evidence>
<comment type="caution">
    <text evidence="2">The sequence shown here is derived from an EMBL/GenBank/DDBJ whole genome shotgun (WGS) entry which is preliminary data.</text>
</comment>
<dbReference type="SUPFAM" id="SSF52087">
    <property type="entry name" value="CRAL/TRIO domain"/>
    <property type="match status" value="1"/>
</dbReference>
<dbReference type="InterPro" id="IPR036273">
    <property type="entry name" value="CRAL/TRIO_N_dom_sf"/>
</dbReference>
<dbReference type="SMART" id="SM00516">
    <property type="entry name" value="SEC14"/>
    <property type="match status" value="1"/>
</dbReference>
<dbReference type="Gene3D" id="3.40.525.10">
    <property type="entry name" value="CRAL-TRIO lipid binding domain"/>
    <property type="match status" value="1"/>
</dbReference>
<name>A0AAV0QR88_9ROSI</name>
<proteinExistence type="predicted"/>
<dbReference type="PROSITE" id="PS50191">
    <property type="entry name" value="CRAL_TRIO"/>
    <property type="match status" value="1"/>
</dbReference>
<dbReference type="Pfam" id="PF00650">
    <property type="entry name" value="CRAL_TRIO"/>
    <property type="match status" value="1"/>
</dbReference>
<dbReference type="InterPro" id="IPR036865">
    <property type="entry name" value="CRAL-TRIO_dom_sf"/>
</dbReference>
<keyword evidence="3" id="KW-1185">Reference proteome</keyword>
<feature type="domain" description="CRAL-TRIO" evidence="1">
    <location>
        <begin position="110"/>
        <end position="267"/>
    </location>
</feature>
<dbReference type="PANTHER" id="PTHR47556">
    <property type="entry name" value="SEC14P-LIKE PHOSPHATIDYLINOSITOL TRANSFER FAMILY PROTEIN"/>
    <property type="match status" value="1"/>
</dbReference>
<dbReference type="EMBL" id="CAMGYJ010000010">
    <property type="protein sequence ID" value="CAI0547416.1"/>
    <property type="molecule type" value="Genomic_DNA"/>
</dbReference>
<dbReference type="SUPFAM" id="SSF46938">
    <property type="entry name" value="CRAL/TRIO N-terminal domain"/>
    <property type="match status" value="1"/>
</dbReference>
<organism evidence="2 3">
    <name type="scientific">Linum tenue</name>
    <dbReference type="NCBI Taxonomy" id="586396"/>
    <lineage>
        <taxon>Eukaryota</taxon>
        <taxon>Viridiplantae</taxon>
        <taxon>Streptophyta</taxon>
        <taxon>Embryophyta</taxon>
        <taxon>Tracheophyta</taxon>
        <taxon>Spermatophyta</taxon>
        <taxon>Magnoliopsida</taxon>
        <taxon>eudicotyledons</taxon>
        <taxon>Gunneridae</taxon>
        <taxon>Pentapetalae</taxon>
        <taxon>rosids</taxon>
        <taxon>fabids</taxon>
        <taxon>Malpighiales</taxon>
        <taxon>Linaceae</taxon>
        <taxon>Linum</taxon>
    </lineage>
</organism>